<keyword evidence="2" id="KW-1185">Reference proteome</keyword>
<dbReference type="EMBL" id="JARKIB010000017">
    <property type="protein sequence ID" value="KAJ7770047.1"/>
    <property type="molecule type" value="Genomic_DNA"/>
</dbReference>
<comment type="caution">
    <text evidence="1">The sequence shown here is derived from an EMBL/GenBank/DDBJ whole genome shotgun (WGS) entry which is preliminary data.</text>
</comment>
<dbReference type="Proteomes" id="UP001215598">
    <property type="component" value="Unassembled WGS sequence"/>
</dbReference>
<reference evidence="1" key="1">
    <citation type="submission" date="2023-03" db="EMBL/GenBank/DDBJ databases">
        <title>Massive genome expansion in bonnet fungi (Mycena s.s.) driven by repeated elements and novel gene families across ecological guilds.</title>
        <authorList>
            <consortium name="Lawrence Berkeley National Laboratory"/>
            <person name="Harder C.B."/>
            <person name="Miyauchi S."/>
            <person name="Viragh M."/>
            <person name="Kuo A."/>
            <person name="Thoen E."/>
            <person name="Andreopoulos B."/>
            <person name="Lu D."/>
            <person name="Skrede I."/>
            <person name="Drula E."/>
            <person name="Henrissat B."/>
            <person name="Morin E."/>
            <person name="Kohler A."/>
            <person name="Barry K."/>
            <person name="LaButti K."/>
            <person name="Morin E."/>
            <person name="Salamov A."/>
            <person name="Lipzen A."/>
            <person name="Mereny Z."/>
            <person name="Hegedus B."/>
            <person name="Baldrian P."/>
            <person name="Stursova M."/>
            <person name="Weitz H."/>
            <person name="Taylor A."/>
            <person name="Grigoriev I.V."/>
            <person name="Nagy L.G."/>
            <person name="Martin F."/>
            <person name="Kauserud H."/>
        </authorList>
    </citation>
    <scope>NUCLEOTIDE SEQUENCE</scope>
    <source>
        <strain evidence="1">CBHHK182m</strain>
    </source>
</reference>
<evidence type="ECO:0000313" key="2">
    <source>
        <dbReference type="Proteomes" id="UP001215598"/>
    </source>
</evidence>
<sequence length="100" mass="11085">MGISKRVQVASLNHTRDVRKRMICNNAGHRSVCQERLGNGSAVLERALYIIIDAGDITLVKVFSFHDSLFSGLPLGIHPDNLQEDLWQKTSGKMVVLALI</sequence>
<name>A0AAD7NQC3_9AGAR</name>
<proteinExistence type="predicted"/>
<gene>
    <name evidence="1" type="ORF">B0H16DRAFT_1686096</name>
</gene>
<evidence type="ECO:0000313" key="1">
    <source>
        <dbReference type="EMBL" id="KAJ7770047.1"/>
    </source>
</evidence>
<accession>A0AAD7NQC3</accession>
<dbReference type="AlphaFoldDB" id="A0AAD7NQC3"/>
<organism evidence="1 2">
    <name type="scientific">Mycena metata</name>
    <dbReference type="NCBI Taxonomy" id="1033252"/>
    <lineage>
        <taxon>Eukaryota</taxon>
        <taxon>Fungi</taxon>
        <taxon>Dikarya</taxon>
        <taxon>Basidiomycota</taxon>
        <taxon>Agaricomycotina</taxon>
        <taxon>Agaricomycetes</taxon>
        <taxon>Agaricomycetidae</taxon>
        <taxon>Agaricales</taxon>
        <taxon>Marasmiineae</taxon>
        <taxon>Mycenaceae</taxon>
        <taxon>Mycena</taxon>
    </lineage>
</organism>
<protein>
    <submittedName>
        <fullName evidence="1">Uncharacterized protein</fullName>
    </submittedName>
</protein>